<dbReference type="Pfam" id="PF05443">
    <property type="entry name" value="ROS_MUCR"/>
    <property type="match status" value="1"/>
</dbReference>
<dbReference type="GO" id="GO:0006355">
    <property type="term" value="P:regulation of DNA-templated transcription"/>
    <property type="evidence" value="ECO:0007669"/>
    <property type="project" value="InterPro"/>
</dbReference>
<evidence type="ECO:0000256" key="1">
    <source>
        <dbReference type="ARBA" id="ARBA00007031"/>
    </source>
</evidence>
<dbReference type="EMBL" id="FOZG01000003">
    <property type="protein sequence ID" value="SFS11618.1"/>
    <property type="molecule type" value="Genomic_DNA"/>
</dbReference>
<accession>A0A1I6M7N2</accession>
<gene>
    <name evidence="3" type="ORF">SAMN05192580_3612</name>
</gene>
<dbReference type="InterPro" id="IPR008807">
    <property type="entry name" value="ROS_MUCR"/>
</dbReference>
<comment type="similarity">
    <text evidence="1">Belongs to the ros/MucR family.</text>
</comment>
<organism evidence="3 4">
    <name type="scientific">Sphingomonas jatrophae</name>
    <dbReference type="NCBI Taxonomy" id="1166337"/>
    <lineage>
        <taxon>Bacteria</taxon>
        <taxon>Pseudomonadati</taxon>
        <taxon>Pseudomonadota</taxon>
        <taxon>Alphaproteobacteria</taxon>
        <taxon>Sphingomonadales</taxon>
        <taxon>Sphingomonadaceae</taxon>
        <taxon>Sphingomonas</taxon>
    </lineage>
</organism>
<dbReference type="GO" id="GO:0003677">
    <property type="term" value="F:DNA binding"/>
    <property type="evidence" value="ECO:0007669"/>
    <property type="project" value="InterPro"/>
</dbReference>
<evidence type="ECO:0000313" key="4">
    <source>
        <dbReference type="Proteomes" id="UP000198824"/>
    </source>
</evidence>
<dbReference type="GO" id="GO:0008270">
    <property type="term" value="F:zinc ion binding"/>
    <property type="evidence" value="ECO:0007669"/>
    <property type="project" value="InterPro"/>
</dbReference>
<name>A0A1I6M7N2_9SPHN</name>
<sequence>MTADTDALLSLTADIITAHLSNNQVAAADLLELIRSTHAALAGLDALAPAPAEPEHVPAVSVRKSLASPDRIVSMIDGKPYTALKRHLATHGLTPAEYRARYKLPADYPMVAPTYSEKRKALAVQLGLGRRKAEPAVAEGASAAEAPAPEPKRRGRKPAAESAGNAAGKPRGRKLSGAAALAKVREGSDEA</sequence>
<dbReference type="OrthoDB" id="9809693at2"/>
<dbReference type="STRING" id="1166337.SAMN05192580_3612"/>
<evidence type="ECO:0000313" key="3">
    <source>
        <dbReference type="EMBL" id="SFS11618.1"/>
    </source>
</evidence>
<dbReference type="AlphaFoldDB" id="A0A1I6M7N2"/>
<keyword evidence="4" id="KW-1185">Reference proteome</keyword>
<reference evidence="3 4" key="1">
    <citation type="submission" date="2016-10" db="EMBL/GenBank/DDBJ databases">
        <authorList>
            <person name="de Groot N.N."/>
        </authorList>
    </citation>
    <scope>NUCLEOTIDE SEQUENCE [LARGE SCALE GENOMIC DNA]</scope>
    <source>
        <strain evidence="3 4">S5-249</strain>
    </source>
</reference>
<proteinExistence type="inferred from homology"/>
<protein>
    <submittedName>
        <fullName evidence="3">Transcriptional regulator, MucR family</fullName>
    </submittedName>
</protein>
<dbReference type="Gene3D" id="1.10.10.1550">
    <property type="entry name" value="ROS/MUCR transcriptional regulator protein"/>
    <property type="match status" value="1"/>
</dbReference>
<dbReference type="InterPro" id="IPR041920">
    <property type="entry name" value="ROS/MUCR_sf"/>
</dbReference>
<feature type="region of interest" description="Disordered" evidence="2">
    <location>
        <begin position="134"/>
        <end position="191"/>
    </location>
</feature>
<evidence type="ECO:0000256" key="2">
    <source>
        <dbReference type="SAM" id="MobiDB-lite"/>
    </source>
</evidence>
<dbReference type="RefSeq" id="WP_093316752.1">
    <property type="nucleotide sequence ID" value="NZ_FOZG01000003.1"/>
</dbReference>
<dbReference type="Proteomes" id="UP000198824">
    <property type="component" value="Unassembled WGS sequence"/>
</dbReference>
<feature type="compositionally biased region" description="Low complexity" evidence="2">
    <location>
        <begin position="135"/>
        <end position="147"/>
    </location>
</feature>